<accession>A0A6J4NVL2</accession>
<gene>
    <name evidence="2" type="ORF">AVDCRST_MAG82-74</name>
</gene>
<evidence type="ECO:0000256" key="1">
    <source>
        <dbReference type="SAM" id="MobiDB-lite"/>
    </source>
</evidence>
<feature type="region of interest" description="Disordered" evidence="1">
    <location>
        <begin position="50"/>
        <end position="85"/>
    </location>
</feature>
<reference evidence="2" key="1">
    <citation type="submission" date="2020-02" db="EMBL/GenBank/DDBJ databases">
        <authorList>
            <person name="Meier V. D."/>
        </authorList>
    </citation>
    <scope>NUCLEOTIDE SEQUENCE</scope>
    <source>
        <strain evidence="2">AVDCRST_MAG82</strain>
    </source>
</reference>
<proteinExistence type="predicted"/>
<protein>
    <submittedName>
        <fullName evidence="2">Uncharacterized protein</fullName>
    </submittedName>
</protein>
<organism evidence="2">
    <name type="scientific">uncultured Rubrobacteraceae bacterium</name>
    <dbReference type="NCBI Taxonomy" id="349277"/>
    <lineage>
        <taxon>Bacteria</taxon>
        <taxon>Bacillati</taxon>
        <taxon>Actinomycetota</taxon>
        <taxon>Rubrobacteria</taxon>
        <taxon>Rubrobacterales</taxon>
        <taxon>Rubrobacteraceae</taxon>
        <taxon>environmental samples</taxon>
    </lineage>
</organism>
<sequence>MFRWWFTHIGGTMEYEGETHPHYLVRHPRDHVRWKEVGNFEFSLPTSAPASIHRATRDRRGPRGERIGISGFQRGADIQTGEGSK</sequence>
<evidence type="ECO:0000313" key="2">
    <source>
        <dbReference type="EMBL" id="CAA9398750.1"/>
    </source>
</evidence>
<name>A0A6J4NVL2_9ACTN</name>
<dbReference type="EMBL" id="CADCVA010000007">
    <property type="protein sequence ID" value="CAA9398750.1"/>
    <property type="molecule type" value="Genomic_DNA"/>
</dbReference>
<dbReference type="AlphaFoldDB" id="A0A6J4NVL2"/>